<organism evidence="1 2">
    <name type="scientific">Nocardia bovistercoris</name>
    <dbReference type="NCBI Taxonomy" id="2785916"/>
    <lineage>
        <taxon>Bacteria</taxon>
        <taxon>Bacillati</taxon>
        <taxon>Actinomycetota</taxon>
        <taxon>Actinomycetes</taxon>
        <taxon>Mycobacteriales</taxon>
        <taxon>Nocardiaceae</taxon>
        <taxon>Nocardia</taxon>
    </lineage>
</organism>
<dbReference type="AlphaFoldDB" id="A0A931N554"/>
<keyword evidence="2" id="KW-1185">Reference proteome</keyword>
<evidence type="ECO:0000313" key="2">
    <source>
        <dbReference type="Proteomes" id="UP000655751"/>
    </source>
</evidence>
<dbReference type="Proteomes" id="UP000655751">
    <property type="component" value="Unassembled WGS sequence"/>
</dbReference>
<dbReference type="EMBL" id="JADMLG010000010">
    <property type="protein sequence ID" value="MBH0779392.1"/>
    <property type="molecule type" value="Genomic_DNA"/>
</dbReference>
<sequence>MEPAITAGMLIPVMVYLAFKSRADIHVGFFVKVMHRRPRVEEVNSETHREMATRNIGELTEMVSDISPSERGVTID</sequence>
<evidence type="ECO:0000313" key="1">
    <source>
        <dbReference type="EMBL" id="MBH0779392.1"/>
    </source>
</evidence>
<dbReference type="RefSeq" id="WP_196151699.1">
    <property type="nucleotide sequence ID" value="NZ_JADMLG010000010.1"/>
</dbReference>
<proteinExistence type="predicted"/>
<comment type="caution">
    <text evidence="1">The sequence shown here is derived from an EMBL/GenBank/DDBJ whole genome shotgun (WGS) entry which is preliminary data.</text>
</comment>
<name>A0A931N554_9NOCA</name>
<gene>
    <name evidence="1" type="ORF">IT779_24295</name>
</gene>
<reference evidence="1" key="1">
    <citation type="submission" date="2020-11" db="EMBL/GenBank/DDBJ databases">
        <title>Nocardia NEAU-351.nov., a novel actinomycete isolated from the cow dung.</title>
        <authorList>
            <person name="Zhang X."/>
        </authorList>
    </citation>
    <scope>NUCLEOTIDE SEQUENCE</scope>
    <source>
        <strain evidence="1">NEAU-351</strain>
    </source>
</reference>
<accession>A0A931N554</accession>
<protein>
    <submittedName>
        <fullName evidence="1">Uncharacterized protein</fullName>
    </submittedName>
</protein>